<accession>A0ABT7XNC1</accession>
<feature type="domain" description="HTH tetR-type" evidence="6">
    <location>
        <begin position="15"/>
        <end position="75"/>
    </location>
</feature>
<evidence type="ECO:0000259" key="6">
    <source>
        <dbReference type="PROSITE" id="PS50977"/>
    </source>
</evidence>
<keyword evidence="4" id="KW-0804">Transcription</keyword>
<dbReference type="RefSeq" id="WP_289829851.1">
    <property type="nucleotide sequence ID" value="NZ_JAUEDK010000015.1"/>
</dbReference>
<evidence type="ECO:0000256" key="5">
    <source>
        <dbReference type="PROSITE-ProRule" id="PRU00335"/>
    </source>
</evidence>
<dbReference type="InterPro" id="IPR001647">
    <property type="entry name" value="HTH_TetR"/>
</dbReference>
<dbReference type="PROSITE" id="PS50977">
    <property type="entry name" value="HTH_TETR_2"/>
    <property type="match status" value="1"/>
</dbReference>
<evidence type="ECO:0000256" key="4">
    <source>
        <dbReference type="ARBA" id="ARBA00023163"/>
    </source>
</evidence>
<evidence type="ECO:0000256" key="1">
    <source>
        <dbReference type="ARBA" id="ARBA00022491"/>
    </source>
</evidence>
<reference evidence="7" key="1">
    <citation type="submission" date="2023-06" db="EMBL/GenBank/DDBJ databases">
        <authorList>
            <person name="Zhang S."/>
        </authorList>
    </citation>
    <scope>NUCLEOTIDE SEQUENCE</scope>
    <source>
        <strain evidence="7">SG2303</strain>
    </source>
</reference>
<dbReference type="InterPro" id="IPR050109">
    <property type="entry name" value="HTH-type_TetR-like_transc_reg"/>
</dbReference>
<evidence type="ECO:0000313" key="7">
    <source>
        <dbReference type="EMBL" id="MDN0075250.1"/>
    </source>
</evidence>
<comment type="caution">
    <text evidence="7">The sequence shown here is derived from an EMBL/GenBank/DDBJ whole genome shotgun (WGS) entry which is preliminary data.</text>
</comment>
<keyword evidence="2" id="KW-0805">Transcription regulation</keyword>
<dbReference type="PANTHER" id="PTHR30055:SF175">
    <property type="entry name" value="HTH-TYPE TRANSCRIPTIONAL REPRESSOR KSTR2"/>
    <property type="match status" value="1"/>
</dbReference>
<protein>
    <submittedName>
        <fullName evidence="7">Helix-turn-helix domain-containing protein</fullName>
    </submittedName>
</protein>
<evidence type="ECO:0000256" key="3">
    <source>
        <dbReference type="ARBA" id="ARBA00023125"/>
    </source>
</evidence>
<sequence length="211" mass="23711">MSILSKLSFKDQAFQLRESAVLDATTRLLASKGFDLMTMDDVANEVGISKPSLYKHFKSKEELVSEVMIRLLDATLDYLAAQPAELSPLDRLRDLLESAMRVRLAGGLPFLPSTSPQVREMLTRNLRYVPRVLKLNKTLEMIVEEAKQAGELRRDLPNDVILFSYYARSCDPAVEYLRLYGKLDDDAIVAHMLSVCFDGLGGRAELARSQP</sequence>
<dbReference type="InterPro" id="IPR036271">
    <property type="entry name" value="Tet_transcr_reg_TetR-rel_C_sf"/>
</dbReference>
<dbReference type="InterPro" id="IPR023772">
    <property type="entry name" value="DNA-bd_HTH_TetR-type_CS"/>
</dbReference>
<keyword evidence="1" id="KW-0678">Repressor</keyword>
<dbReference type="PANTHER" id="PTHR30055">
    <property type="entry name" value="HTH-TYPE TRANSCRIPTIONAL REGULATOR RUTR"/>
    <property type="match status" value="1"/>
</dbReference>
<dbReference type="PROSITE" id="PS01081">
    <property type="entry name" value="HTH_TETR_1"/>
    <property type="match status" value="1"/>
</dbReference>
<dbReference type="Proteomes" id="UP001168540">
    <property type="component" value="Unassembled WGS sequence"/>
</dbReference>
<name>A0ABT7XNC1_9NEIS</name>
<organism evidence="7 8">
    <name type="scientific">Crenobacter oryzisoli</name>
    <dbReference type="NCBI Taxonomy" id="3056844"/>
    <lineage>
        <taxon>Bacteria</taxon>
        <taxon>Pseudomonadati</taxon>
        <taxon>Pseudomonadota</taxon>
        <taxon>Betaproteobacteria</taxon>
        <taxon>Neisseriales</taxon>
        <taxon>Neisseriaceae</taxon>
        <taxon>Crenobacter</taxon>
    </lineage>
</organism>
<evidence type="ECO:0000256" key="2">
    <source>
        <dbReference type="ARBA" id="ARBA00023015"/>
    </source>
</evidence>
<dbReference type="Gene3D" id="1.10.357.10">
    <property type="entry name" value="Tetracycline Repressor, domain 2"/>
    <property type="match status" value="1"/>
</dbReference>
<gene>
    <name evidence="7" type="ORF">QU481_10145</name>
</gene>
<dbReference type="Pfam" id="PF00440">
    <property type="entry name" value="TetR_N"/>
    <property type="match status" value="1"/>
</dbReference>
<keyword evidence="3 5" id="KW-0238">DNA-binding</keyword>
<evidence type="ECO:0000313" key="8">
    <source>
        <dbReference type="Proteomes" id="UP001168540"/>
    </source>
</evidence>
<dbReference type="Gene3D" id="1.10.10.60">
    <property type="entry name" value="Homeodomain-like"/>
    <property type="match status" value="1"/>
</dbReference>
<keyword evidence="8" id="KW-1185">Reference proteome</keyword>
<feature type="DNA-binding region" description="H-T-H motif" evidence="5">
    <location>
        <begin position="38"/>
        <end position="57"/>
    </location>
</feature>
<dbReference type="SUPFAM" id="SSF46689">
    <property type="entry name" value="Homeodomain-like"/>
    <property type="match status" value="1"/>
</dbReference>
<dbReference type="EMBL" id="JAUEDK010000015">
    <property type="protein sequence ID" value="MDN0075250.1"/>
    <property type="molecule type" value="Genomic_DNA"/>
</dbReference>
<proteinExistence type="predicted"/>
<dbReference type="InterPro" id="IPR009057">
    <property type="entry name" value="Homeodomain-like_sf"/>
</dbReference>
<dbReference type="SUPFAM" id="SSF48498">
    <property type="entry name" value="Tetracyclin repressor-like, C-terminal domain"/>
    <property type="match status" value="1"/>
</dbReference>
<dbReference type="PRINTS" id="PR00455">
    <property type="entry name" value="HTHTETR"/>
</dbReference>